<feature type="non-terminal residue" evidence="1">
    <location>
        <position position="1"/>
    </location>
</feature>
<evidence type="ECO:0000313" key="1">
    <source>
        <dbReference type="EMBL" id="CAG8561145.1"/>
    </source>
</evidence>
<dbReference type="Proteomes" id="UP000789860">
    <property type="component" value="Unassembled WGS sequence"/>
</dbReference>
<keyword evidence="2" id="KW-1185">Reference proteome</keyword>
<accession>A0ACA9LZL2</accession>
<reference evidence="1" key="1">
    <citation type="submission" date="2021-06" db="EMBL/GenBank/DDBJ databases">
        <authorList>
            <person name="Kallberg Y."/>
            <person name="Tangrot J."/>
            <person name="Rosling A."/>
        </authorList>
    </citation>
    <scope>NUCLEOTIDE SEQUENCE</scope>
    <source>
        <strain evidence="1">AU212A</strain>
    </source>
</reference>
<comment type="caution">
    <text evidence="1">The sequence shown here is derived from an EMBL/GenBank/DDBJ whole genome shotgun (WGS) entry which is preliminary data.</text>
</comment>
<name>A0ACA9LZL2_9GLOM</name>
<dbReference type="EMBL" id="CAJVPM010009088">
    <property type="protein sequence ID" value="CAG8561145.1"/>
    <property type="molecule type" value="Genomic_DNA"/>
</dbReference>
<evidence type="ECO:0000313" key="2">
    <source>
        <dbReference type="Proteomes" id="UP000789860"/>
    </source>
</evidence>
<protein>
    <submittedName>
        <fullName evidence="1">5463_t:CDS:1</fullName>
    </submittedName>
</protein>
<organism evidence="1 2">
    <name type="scientific">Scutellospora calospora</name>
    <dbReference type="NCBI Taxonomy" id="85575"/>
    <lineage>
        <taxon>Eukaryota</taxon>
        <taxon>Fungi</taxon>
        <taxon>Fungi incertae sedis</taxon>
        <taxon>Mucoromycota</taxon>
        <taxon>Glomeromycotina</taxon>
        <taxon>Glomeromycetes</taxon>
        <taxon>Diversisporales</taxon>
        <taxon>Gigasporaceae</taxon>
        <taxon>Scutellospora</taxon>
    </lineage>
</organism>
<gene>
    <name evidence="1" type="ORF">SCALOS_LOCUS5514</name>
</gene>
<sequence>LHKRPTAEVIYDKLSELYNFIYQPDESDEIDEFYESDESDESNKLANEFNKSNESDEKLKIFREFKAADNRIYELSRALQEYPDIVYASDFISTYNISQKYKEKNDQSNRKYEEDADVGGFAAQSELL</sequence>
<proteinExistence type="predicted"/>